<keyword evidence="6" id="KW-0418">Kinase</keyword>
<dbReference type="CDD" id="cd00075">
    <property type="entry name" value="HATPase"/>
    <property type="match status" value="1"/>
</dbReference>
<feature type="domain" description="Response regulatory" evidence="11">
    <location>
        <begin position="6"/>
        <end position="121"/>
    </location>
</feature>
<dbReference type="SUPFAM" id="SSF47384">
    <property type="entry name" value="Homodimeric domain of signal transducing histidine kinase"/>
    <property type="match status" value="1"/>
</dbReference>
<feature type="modified residue" description="4-aspartylphosphate" evidence="8">
    <location>
        <position position="56"/>
    </location>
</feature>
<dbReference type="InterPro" id="IPR005467">
    <property type="entry name" value="His_kinase_dom"/>
</dbReference>
<evidence type="ECO:0000256" key="1">
    <source>
        <dbReference type="ARBA" id="ARBA00000085"/>
    </source>
</evidence>
<dbReference type="Gene3D" id="3.30.565.10">
    <property type="entry name" value="Histidine kinase-like ATPase, C-terminal domain"/>
    <property type="match status" value="1"/>
</dbReference>
<dbReference type="InterPro" id="IPR035965">
    <property type="entry name" value="PAS-like_dom_sf"/>
</dbReference>
<proteinExistence type="predicted"/>
<dbReference type="Gene3D" id="3.30.450.20">
    <property type="entry name" value="PAS domain"/>
    <property type="match status" value="1"/>
</dbReference>
<keyword evidence="9" id="KW-0175">Coiled coil</keyword>
<dbReference type="PANTHER" id="PTHR43711">
    <property type="entry name" value="TWO-COMPONENT HISTIDINE KINASE"/>
    <property type="match status" value="1"/>
</dbReference>
<dbReference type="RefSeq" id="WP_214159608.1">
    <property type="nucleotide sequence ID" value="NZ_JAHBAY010000015.1"/>
</dbReference>
<dbReference type="PRINTS" id="PR00344">
    <property type="entry name" value="BCTRLSENSOR"/>
</dbReference>
<dbReference type="EC" id="2.7.13.3" evidence="3"/>
<dbReference type="CDD" id="cd00082">
    <property type="entry name" value="HisKA"/>
    <property type="match status" value="1"/>
</dbReference>
<dbReference type="InterPro" id="IPR003594">
    <property type="entry name" value="HATPase_dom"/>
</dbReference>
<evidence type="ECO:0000256" key="3">
    <source>
        <dbReference type="ARBA" id="ARBA00012438"/>
    </source>
</evidence>
<dbReference type="Gene3D" id="3.40.50.2300">
    <property type="match status" value="1"/>
</dbReference>
<dbReference type="SMART" id="SM00387">
    <property type="entry name" value="HATPase_c"/>
    <property type="match status" value="1"/>
</dbReference>
<gene>
    <name evidence="13" type="ORF">KIH74_29295</name>
</gene>
<evidence type="ECO:0000256" key="2">
    <source>
        <dbReference type="ARBA" id="ARBA00004236"/>
    </source>
</evidence>
<dbReference type="SUPFAM" id="SSF52172">
    <property type="entry name" value="CheY-like"/>
    <property type="match status" value="1"/>
</dbReference>
<dbReference type="InterPro" id="IPR036097">
    <property type="entry name" value="HisK_dim/P_sf"/>
</dbReference>
<comment type="subcellular location">
    <subcellularLocation>
        <location evidence="2">Cell membrane</location>
    </subcellularLocation>
</comment>
<dbReference type="InterPro" id="IPR036890">
    <property type="entry name" value="HATPase_C_sf"/>
</dbReference>
<evidence type="ECO:0000259" key="12">
    <source>
        <dbReference type="PROSITE" id="PS50113"/>
    </source>
</evidence>
<evidence type="ECO:0000256" key="9">
    <source>
        <dbReference type="SAM" id="Coils"/>
    </source>
</evidence>
<name>A0ABS5TPP4_9ACTN</name>
<dbReference type="PROSITE" id="PS50110">
    <property type="entry name" value="RESPONSE_REGULATORY"/>
    <property type="match status" value="1"/>
</dbReference>
<keyword evidence="7" id="KW-0902">Two-component regulatory system</keyword>
<dbReference type="InterPro" id="IPR004358">
    <property type="entry name" value="Sig_transdc_His_kin-like_C"/>
</dbReference>
<dbReference type="SUPFAM" id="SSF55785">
    <property type="entry name" value="PYP-like sensor domain (PAS domain)"/>
    <property type="match status" value="1"/>
</dbReference>
<evidence type="ECO:0000313" key="14">
    <source>
        <dbReference type="Proteomes" id="UP001197247"/>
    </source>
</evidence>
<dbReference type="Pfam" id="PF00072">
    <property type="entry name" value="Response_reg"/>
    <property type="match status" value="1"/>
</dbReference>
<dbReference type="PROSITE" id="PS50113">
    <property type="entry name" value="PAC"/>
    <property type="match status" value="1"/>
</dbReference>
<dbReference type="CDD" id="cd00156">
    <property type="entry name" value="REC"/>
    <property type="match status" value="1"/>
</dbReference>
<dbReference type="Pfam" id="PF00512">
    <property type="entry name" value="HisKA"/>
    <property type="match status" value="1"/>
</dbReference>
<dbReference type="InterPro" id="IPR001789">
    <property type="entry name" value="Sig_transdc_resp-reg_receiver"/>
</dbReference>
<keyword evidence="5" id="KW-0808">Transferase</keyword>
<feature type="domain" description="PAC" evidence="12">
    <location>
        <begin position="187"/>
        <end position="245"/>
    </location>
</feature>
<dbReference type="EMBL" id="JAHBAY010000015">
    <property type="protein sequence ID" value="MBT0773075.1"/>
    <property type="molecule type" value="Genomic_DNA"/>
</dbReference>
<comment type="catalytic activity">
    <reaction evidence="1">
        <text>ATP + protein L-histidine = ADP + protein N-phospho-L-histidine.</text>
        <dbReference type="EC" id="2.7.13.3"/>
    </reaction>
</comment>
<evidence type="ECO:0000259" key="10">
    <source>
        <dbReference type="PROSITE" id="PS50109"/>
    </source>
</evidence>
<evidence type="ECO:0000313" key="13">
    <source>
        <dbReference type="EMBL" id="MBT0773075.1"/>
    </source>
</evidence>
<organism evidence="13 14">
    <name type="scientific">Kineosporia corallincola</name>
    <dbReference type="NCBI Taxonomy" id="2835133"/>
    <lineage>
        <taxon>Bacteria</taxon>
        <taxon>Bacillati</taxon>
        <taxon>Actinomycetota</taxon>
        <taxon>Actinomycetes</taxon>
        <taxon>Kineosporiales</taxon>
        <taxon>Kineosporiaceae</taxon>
        <taxon>Kineosporia</taxon>
    </lineage>
</organism>
<evidence type="ECO:0000256" key="6">
    <source>
        <dbReference type="ARBA" id="ARBA00022777"/>
    </source>
</evidence>
<dbReference type="InterPro" id="IPR050736">
    <property type="entry name" value="Sensor_HK_Regulatory"/>
</dbReference>
<dbReference type="SMART" id="SM00448">
    <property type="entry name" value="REC"/>
    <property type="match status" value="1"/>
</dbReference>
<keyword evidence="14" id="KW-1185">Reference proteome</keyword>
<dbReference type="Proteomes" id="UP001197247">
    <property type="component" value="Unassembled WGS sequence"/>
</dbReference>
<dbReference type="PROSITE" id="PS50109">
    <property type="entry name" value="HIS_KIN"/>
    <property type="match status" value="1"/>
</dbReference>
<evidence type="ECO:0000256" key="8">
    <source>
        <dbReference type="PROSITE-ProRule" id="PRU00169"/>
    </source>
</evidence>
<dbReference type="InterPro" id="IPR003661">
    <property type="entry name" value="HisK_dim/P_dom"/>
</dbReference>
<reference evidence="13 14" key="1">
    <citation type="submission" date="2021-05" db="EMBL/GenBank/DDBJ databases">
        <title>Kineosporia and Streptomyces sp. nov. two new marine actinobacteria isolated from Coral.</title>
        <authorList>
            <person name="Buangrab K."/>
            <person name="Sutthacheep M."/>
            <person name="Yeemin T."/>
            <person name="Harunari E."/>
            <person name="Igarashi Y."/>
            <person name="Kanchanasin P."/>
            <person name="Tanasupawat S."/>
            <person name="Phongsopitanun W."/>
        </authorList>
    </citation>
    <scope>NUCLEOTIDE SEQUENCE [LARGE SCALE GENOMIC DNA]</scope>
    <source>
        <strain evidence="13 14">J2-2</strain>
    </source>
</reference>
<feature type="domain" description="Histidine kinase" evidence="10">
    <location>
        <begin position="277"/>
        <end position="498"/>
    </location>
</feature>
<feature type="coiled-coil region" evidence="9">
    <location>
        <begin position="236"/>
        <end position="270"/>
    </location>
</feature>
<comment type="caution">
    <text evidence="13">The sequence shown here is derived from an EMBL/GenBank/DDBJ whole genome shotgun (WGS) entry which is preliminary data.</text>
</comment>
<dbReference type="InterPro" id="IPR000700">
    <property type="entry name" value="PAS-assoc_C"/>
</dbReference>
<dbReference type="Pfam" id="PF02518">
    <property type="entry name" value="HATPase_c"/>
    <property type="match status" value="1"/>
</dbReference>
<dbReference type="InterPro" id="IPR011006">
    <property type="entry name" value="CheY-like_superfamily"/>
</dbReference>
<keyword evidence="4 8" id="KW-0597">Phosphoprotein</keyword>
<dbReference type="PANTHER" id="PTHR43711:SF1">
    <property type="entry name" value="HISTIDINE KINASE 1"/>
    <property type="match status" value="1"/>
</dbReference>
<evidence type="ECO:0000256" key="4">
    <source>
        <dbReference type="ARBA" id="ARBA00022553"/>
    </source>
</evidence>
<dbReference type="SUPFAM" id="SSF55874">
    <property type="entry name" value="ATPase domain of HSP90 chaperone/DNA topoisomerase II/histidine kinase"/>
    <property type="match status" value="1"/>
</dbReference>
<dbReference type="SMART" id="SM00388">
    <property type="entry name" value="HisKA"/>
    <property type="match status" value="1"/>
</dbReference>
<sequence>MPTPLRLLVAEDFPPDAELILSEVRRAGYDPVATVVDTAGKFLRALDDEPEVVICDYTLPTMTAPDALAILQAKQPELPLIVVSGTMDEATCVNSLRLGAADYLLKDRLSRLGPAIDHALARRELDRVARLAEQRRDETMNIMLGLVDNSVAAISVQNLSGKTLVSNDLYNQLSTDHPPLASASPIRTAGAEVVQRQEMFTVDGEQRTFHAVRYPVLDGTDTVFAVGSILVDITDQKRIEADLRRARTELEARNQQLDVANAELREVDRLKTEFVASVSHELRTPLTSIRGYAELLLDEADGNDSQSSKMLDIIDRNARRLLNLVEDLLLLSKIDSRTLTHEYVEVELADVAEGALLVLKPSAETAGVTLRLETPGELPVMGDRSQLERVLLNLLSNAVKFSEQGGTVTVRGTLERHDDQDQVVIRVIDTGLGVAAEELPKLFTRFFRSASDAAHKIPGTGLGLAVVREIVENHGGSVDMESVLGEGSTVVVRLPRRQ</sequence>
<evidence type="ECO:0000256" key="7">
    <source>
        <dbReference type="ARBA" id="ARBA00023012"/>
    </source>
</evidence>
<evidence type="ECO:0000256" key="5">
    <source>
        <dbReference type="ARBA" id="ARBA00022679"/>
    </source>
</evidence>
<dbReference type="Gene3D" id="1.10.287.130">
    <property type="match status" value="1"/>
</dbReference>
<protein>
    <recommendedName>
        <fullName evidence="3">histidine kinase</fullName>
        <ecNumber evidence="3">2.7.13.3</ecNumber>
    </recommendedName>
</protein>
<evidence type="ECO:0000259" key="11">
    <source>
        <dbReference type="PROSITE" id="PS50110"/>
    </source>
</evidence>
<accession>A0ABS5TPP4</accession>